<name>A0AAV9BRP7_ACOGR</name>
<dbReference type="SMART" id="SM00733">
    <property type="entry name" value="Mterf"/>
    <property type="match status" value="6"/>
</dbReference>
<keyword evidence="3" id="KW-0809">Transit peptide</keyword>
<dbReference type="Gene3D" id="1.25.70.10">
    <property type="entry name" value="Transcription termination factor 3, mitochondrial"/>
    <property type="match status" value="2"/>
</dbReference>
<protein>
    <submittedName>
        <fullName evidence="4">Uncharacterized protein</fullName>
    </submittedName>
</protein>
<evidence type="ECO:0000313" key="4">
    <source>
        <dbReference type="EMBL" id="KAK1279295.1"/>
    </source>
</evidence>
<dbReference type="PANTHER" id="PTHR13068:SF236">
    <property type="entry name" value="OS02G0749800 PROTEIN"/>
    <property type="match status" value="1"/>
</dbReference>
<keyword evidence="2" id="KW-0804">Transcription</keyword>
<dbReference type="FunFam" id="1.25.70.10:FF:000001">
    <property type="entry name" value="Mitochondrial transcription termination factor-like"/>
    <property type="match status" value="1"/>
</dbReference>
<evidence type="ECO:0000256" key="2">
    <source>
        <dbReference type="ARBA" id="ARBA00022472"/>
    </source>
</evidence>
<comment type="similarity">
    <text evidence="1">Belongs to the mTERF family.</text>
</comment>
<gene>
    <name evidence="4" type="ORF">QJS04_geneDACA015104</name>
</gene>
<dbReference type="GO" id="GO:0006353">
    <property type="term" value="P:DNA-templated transcription termination"/>
    <property type="evidence" value="ECO:0007669"/>
    <property type="project" value="UniProtKB-KW"/>
</dbReference>
<dbReference type="PANTHER" id="PTHR13068">
    <property type="entry name" value="CGI-12 PROTEIN-RELATED"/>
    <property type="match status" value="1"/>
</dbReference>
<dbReference type="Proteomes" id="UP001179952">
    <property type="component" value="Unassembled WGS sequence"/>
</dbReference>
<proteinExistence type="inferred from homology"/>
<dbReference type="EMBL" id="JAUJYN010000001">
    <property type="protein sequence ID" value="KAK1279295.1"/>
    <property type="molecule type" value="Genomic_DNA"/>
</dbReference>
<evidence type="ECO:0000256" key="1">
    <source>
        <dbReference type="ARBA" id="ARBA00007692"/>
    </source>
</evidence>
<evidence type="ECO:0000313" key="5">
    <source>
        <dbReference type="Proteomes" id="UP001179952"/>
    </source>
</evidence>
<organism evidence="4 5">
    <name type="scientific">Acorus gramineus</name>
    <name type="common">Dwarf sweet flag</name>
    <dbReference type="NCBI Taxonomy" id="55184"/>
    <lineage>
        <taxon>Eukaryota</taxon>
        <taxon>Viridiplantae</taxon>
        <taxon>Streptophyta</taxon>
        <taxon>Embryophyta</taxon>
        <taxon>Tracheophyta</taxon>
        <taxon>Spermatophyta</taxon>
        <taxon>Magnoliopsida</taxon>
        <taxon>Liliopsida</taxon>
        <taxon>Acoraceae</taxon>
        <taxon>Acorus</taxon>
    </lineage>
</organism>
<reference evidence="4" key="1">
    <citation type="journal article" date="2023" name="Nat. Commun.">
        <title>Diploid and tetraploid genomes of Acorus and the evolution of monocots.</title>
        <authorList>
            <person name="Ma L."/>
            <person name="Liu K.W."/>
            <person name="Li Z."/>
            <person name="Hsiao Y.Y."/>
            <person name="Qi Y."/>
            <person name="Fu T."/>
            <person name="Tang G.D."/>
            <person name="Zhang D."/>
            <person name="Sun W.H."/>
            <person name="Liu D.K."/>
            <person name="Li Y."/>
            <person name="Chen G.Z."/>
            <person name="Liu X.D."/>
            <person name="Liao X.Y."/>
            <person name="Jiang Y.T."/>
            <person name="Yu X."/>
            <person name="Hao Y."/>
            <person name="Huang J."/>
            <person name="Zhao X.W."/>
            <person name="Ke S."/>
            <person name="Chen Y.Y."/>
            <person name="Wu W.L."/>
            <person name="Hsu J.L."/>
            <person name="Lin Y.F."/>
            <person name="Huang M.D."/>
            <person name="Li C.Y."/>
            <person name="Huang L."/>
            <person name="Wang Z.W."/>
            <person name="Zhao X."/>
            <person name="Zhong W.Y."/>
            <person name="Peng D.H."/>
            <person name="Ahmad S."/>
            <person name="Lan S."/>
            <person name="Zhang J.S."/>
            <person name="Tsai W.C."/>
            <person name="Van de Peer Y."/>
            <person name="Liu Z.J."/>
        </authorList>
    </citation>
    <scope>NUCLEOTIDE SEQUENCE</scope>
    <source>
        <strain evidence="4">SCP</strain>
    </source>
</reference>
<dbReference type="AlphaFoldDB" id="A0AAV9BRP7"/>
<keyword evidence="2" id="KW-0806">Transcription termination</keyword>
<evidence type="ECO:0000256" key="3">
    <source>
        <dbReference type="ARBA" id="ARBA00022946"/>
    </source>
</evidence>
<accession>A0AAV9BRP7</accession>
<dbReference type="InterPro" id="IPR003690">
    <property type="entry name" value="MTERF"/>
</dbReference>
<keyword evidence="2" id="KW-0805">Transcription regulation</keyword>
<comment type="caution">
    <text evidence="4">The sequence shown here is derived from an EMBL/GenBank/DDBJ whole genome shotgun (WGS) entry which is preliminary data.</text>
</comment>
<dbReference type="InterPro" id="IPR038538">
    <property type="entry name" value="MTERF_sf"/>
</dbReference>
<reference evidence="4" key="2">
    <citation type="submission" date="2023-06" db="EMBL/GenBank/DDBJ databases">
        <authorList>
            <person name="Ma L."/>
            <person name="Liu K.-W."/>
            <person name="Li Z."/>
            <person name="Hsiao Y.-Y."/>
            <person name="Qi Y."/>
            <person name="Fu T."/>
            <person name="Tang G."/>
            <person name="Zhang D."/>
            <person name="Sun W.-H."/>
            <person name="Liu D.-K."/>
            <person name="Li Y."/>
            <person name="Chen G.-Z."/>
            <person name="Liu X.-D."/>
            <person name="Liao X.-Y."/>
            <person name="Jiang Y.-T."/>
            <person name="Yu X."/>
            <person name="Hao Y."/>
            <person name="Huang J."/>
            <person name="Zhao X.-W."/>
            <person name="Ke S."/>
            <person name="Chen Y.-Y."/>
            <person name="Wu W.-L."/>
            <person name="Hsu J.-L."/>
            <person name="Lin Y.-F."/>
            <person name="Huang M.-D."/>
            <person name="Li C.-Y."/>
            <person name="Huang L."/>
            <person name="Wang Z.-W."/>
            <person name="Zhao X."/>
            <person name="Zhong W.-Y."/>
            <person name="Peng D.-H."/>
            <person name="Ahmad S."/>
            <person name="Lan S."/>
            <person name="Zhang J.-S."/>
            <person name="Tsai W.-C."/>
            <person name="Van De Peer Y."/>
            <person name="Liu Z.-J."/>
        </authorList>
    </citation>
    <scope>NUCLEOTIDE SEQUENCE</scope>
    <source>
        <strain evidence="4">SCP</strain>
        <tissue evidence="4">Leaves</tissue>
    </source>
</reference>
<keyword evidence="5" id="KW-1185">Reference proteome</keyword>
<dbReference type="Pfam" id="PF02536">
    <property type="entry name" value="mTERF"/>
    <property type="match status" value="1"/>
</dbReference>
<dbReference type="GO" id="GO:0003676">
    <property type="term" value="F:nucleic acid binding"/>
    <property type="evidence" value="ECO:0007669"/>
    <property type="project" value="InterPro"/>
</dbReference>
<sequence length="403" mass="45822">MLRPVCRNLIDIVNPRGLIETHLRFLQSPSLKSISTTSDGDNTCKASDFTVSYFMNSFGLSLDSALKASKSINLKTTEKPDSVLLFLKNQGFTNTQIAKLVSTCPRLVMSNPDKILKPKMDFLRGAGISTPDLTQILSKNPSILTSSLEKRILPAMGFLKDMFGIKDIISVTNRARWLLHSNLHEKLGAKIAALRDQGVPDYRISTMIKQHPGVFLCNRDKFSEALMIVKEMRFDPLSSFFCSALATVVAVDKSLWEEKMELYRSFGWSEDDVVSAFKRQPEVMTLSKDKIVRMMDFFVKESGWGLSIVSRYPKLLLLSLEKTIIPRYSVISVLMSRELLNGDVNFYTICHLKEEKFFEKYVIKYQVKVPQVMQVYQGKMGTVLPISRRNKGEPKHYCQPKTD</sequence>